<proteinExistence type="predicted"/>
<dbReference type="Proteomes" id="UP000001963">
    <property type="component" value="Chromosome"/>
</dbReference>
<keyword evidence="2" id="KW-1185">Reference proteome</keyword>
<protein>
    <submittedName>
        <fullName evidence="1">Uncharacterized protein</fullName>
    </submittedName>
</protein>
<accession>Q0BQ86</accession>
<organism evidence="1 2">
    <name type="scientific">Granulibacter bethesdensis (strain ATCC BAA-1260 / CGDNIH1)</name>
    <dbReference type="NCBI Taxonomy" id="391165"/>
    <lineage>
        <taxon>Bacteria</taxon>
        <taxon>Pseudomonadati</taxon>
        <taxon>Pseudomonadota</taxon>
        <taxon>Alphaproteobacteria</taxon>
        <taxon>Acetobacterales</taxon>
        <taxon>Acetobacteraceae</taxon>
        <taxon>Granulibacter</taxon>
    </lineage>
</organism>
<name>Q0BQ86_GRABC</name>
<dbReference type="AlphaFoldDB" id="Q0BQ86"/>
<dbReference type="EMBL" id="CP000394">
    <property type="protein sequence ID" value="ABI63016.1"/>
    <property type="molecule type" value="Genomic_DNA"/>
</dbReference>
<dbReference type="KEGG" id="gbe:GbCGDNIH1_2118"/>
<sequence length="224" mass="22661">MADRDFRSSRAGAGSGWLCLGLSHGAADRQCRGDRAGQSRGLACGPACRGCAECAWHGGDAAGDGTGDPVYPRDRHAGNRLAAASACHESAAGGHAAQALQHRGAMLRDAVPSGGGAGRKDVASLLPGDGVSEGGCGFCQYAFPVRRSGGRGGGRLASAAYGHHAGTGPDRMYPDPGDPDLSGAWLCAGQPDGFGRYSGGGGLCRWSGQRVFPVLFVRSVHTPA</sequence>
<evidence type="ECO:0000313" key="1">
    <source>
        <dbReference type="EMBL" id="ABI63016.1"/>
    </source>
</evidence>
<evidence type="ECO:0000313" key="2">
    <source>
        <dbReference type="Proteomes" id="UP000001963"/>
    </source>
</evidence>
<reference evidence="1 2" key="1">
    <citation type="journal article" date="2007" name="J. Bacteriol.">
        <title>Genome sequence analysis of the emerging human pathogenic acetic acid bacterium Granulibacter bethesdensis.</title>
        <authorList>
            <person name="Greenberg D.E."/>
            <person name="Porcella S.F."/>
            <person name="Zelazny A.M."/>
            <person name="Virtaneva K."/>
            <person name="Sturdevant D.E."/>
            <person name="Kupko J.J.III."/>
            <person name="Barbian K.D."/>
            <person name="Babar A."/>
            <person name="Dorward D.W."/>
            <person name="Holland S.M."/>
        </authorList>
    </citation>
    <scope>NUCLEOTIDE SEQUENCE [LARGE SCALE GENOMIC DNA]</scope>
    <source>
        <strain evidence="2">ATCC BAA-1260 / CGDNIH1</strain>
    </source>
</reference>
<gene>
    <name evidence="1" type="ordered locus">GbCGDNIH1_2118</name>
</gene>
<dbReference type="HOGENOM" id="CLU_1233608_0_0_5"/>